<feature type="binding site" evidence="4">
    <location>
        <position position="170"/>
    </location>
    <ligand>
        <name>Mn(2+)</name>
        <dbReference type="ChEBI" id="CHEBI:29035"/>
        <label>1</label>
    </ligand>
</feature>
<protein>
    <recommendedName>
        <fullName evidence="7">Agmatinase</fullName>
    </recommendedName>
</protein>
<comment type="similarity">
    <text evidence="1">Belongs to the arginase family. Agmatinase subfamily.</text>
</comment>
<dbReference type="InterPro" id="IPR006035">
    <property type="entry name" value="Ureohydrolase"/>
</dbReference>
<feature type="binding site" evidence="4">
    <location>
        <position position="77"/>
    </location>
    <ligand>
        <name>Mn(2+)</name>
        <dbReference type="ChEBI" id="CHEBI:29035"/>
        <label>1</label>
    </ligand>
</feature>
<dbReference type="InterPro" id="IPR023696">
    <property type="entry name" value="Ureohydrolase_dom_sf"/>
</dbReference>
<organism evidence="6">
    <name type="scientific">Chromera velia CCMP2878</name>
    <dbReference type="NCBI Taxonomy" id="1169474"/>
    <lineage>
        <taxon>Eukaryota</taxon>
        <taxon>Sar</taxon>
        <taxon>Alveolata</taxon>
        <taxon>Colpodellida</taxon>
        <taxon>Chromeraceae</taxon>
        <taxon>Chromera</taxon>
    </lineage>
</organism>
<dbReference type="PANTHER" id="PTHR11358:SF26">
    <property type="entry name" value="GUANIDINO ACID HYDROLASE, MITOCHONDRIAL"/>
    <property type="match status" value="1"/>
</dbReference>
<keyword evidence="3 5" id="KW-0378">Hydrolase</keyword>
<dbReference type="AlphaFoldDB" id="A0A0G4GBN9"/>
<dbReference type="EMBL" id="CDMZ01001062">
    <property type="protein sequence ID" value="CEM26510.1"/>
    <property type="molecule type" value="Genomic_DNA"/>
</dbReference>
<dbReference type="Pfam" id="PF00491">
    <property type="entry name" value="Arginase"/>
    <property type="match status" value="1"/>
</dbReference>
<feature type="binding site" evidence="4">
    <location>
        <position position="172"/>
    </location>
    <ligand>
        <name>Mn(2+)</name>
        <dbReference type="ChEBI" id="CHEBI:29035"/>
        <label>1</label>
    </ligand>
</feature>
<feature type="binding site" evidence="4">
    <location>
        <position position="81"/>
    </location>
    <ligand>
        <name>Mn(2+)</name>
        <dbReference type="ChEBI" id="CHEBI:29035"/>
        <label>1</label>
    </ligand>
</feature>
<dbReference type="GO" id="GO:0008783">
    <property type="term" value="F:agmatinase activity"/>
    <property type="evidence" value="ECO:0007669"/>
    <property type="project" value="TreeGrafter"/>
</dbReference>
<evidence type="ECO:0000256" key="4">
    <source>
        <dbReference type="PIRSR" id="PIRSR036979-1"/>
    </source>
</evidence>
<dbReference type="SUPFAM" id="SSF52768">
    <property type="entry name" value="Arginase/deacetylase"/>
    <property type="match status" value="1"/>
</dbReference>
<dbReference type="NCBIfam" id="TIGR01230">
    <property type="entry name" value="agmatinase"/>
    <property type="match status" value="1"/>
</dbReference>
<evidence type="ECO:0000256" key="1">
    <source>
        <dbReference type="ARBA" id="ARBA00009227"/>
    </source>
</evidence>
<dbReference type="Gene3D" id="3.40.800.10">
    <property type="entry name" value="Ureohydrolase domain"/>
    <property type="match status" value="1"/>
</dbReference>
<reference evidence="6" key="1">
    <citation type="submission" date="2014-11" db="EMBL/GenBank/DDBJ databases">
        <authorList>
            <person name="Otto D Thomas"/>
            <person name="Naeem Raeece"/>
        </authorList>
    </citation>
    <scope>NUCLEOTIDE SEQUENCE</scope>
</reference>
<dbReference type="InterPro" id="IPR005925">
    <property type="entry name" value="Agmatinase-rel"/>
</dbReference>
<comment type="cofactor">
    <cofactor evidence="4">
        <name>Mn(2+)</name>
        <dbReference type="ChEBI" id="CHEBI:29035"/>
    </cofactor>
    <text evidence="4">Binds 2 manganese ions per subunit.</text>
</comment>
<evidence type="ECO:0008006" key="7">
    <source>
        <dbReference type="Google" id="ProtNLM"/>
    </source>
</evidence>
<dbReference type="GO" id="GO:0046872">
    <property type="term" value="F:metal ion binding"/>
    <property type="evidence" value="ECO:0007669"/>
    <property type="project" value="UniProtKB-KW"/>
</dbReference>
<dbReference type="PANTHER" id="PTHR11358">
    <property type="entry name" value="ARGINASE/AGMATINASE"/>
    <property type="match status" value="1"/>
</dbReference>
<keyword evidence="4" id="KW-0464">Manganese</keyword>
<dbReference type="PROSITE" id="PS01053">
    <property type="entry name" value="ARGINASE_1"/>
    <property type="match status" value="1"/>
</dbReference>
<dbReference type="VEuPathDB" id="CryptoDB:Cvel_21158"/>
<proteinExistence type="inferred from homology"/>
<dbReference type="InterPro" id="IPR020855">
    <property type="entry name" value="Ureohydrolase_Mn_BS"/>
</dbReference>
<evidence type="ECO:0000313" key="6">
    <source>
        <dbReference type="EMBL" id="CEM26510.1"/>
    </source>
</evidence>
<dbReference type="PhylomeDB" id="A0A0G4GBN9"/>
<evidence type="ECO:0000256" key="5">
    <source>
        <dbReference type="RuleBase" id="RU003684"/>
    </source>
</evidence>
<sequence>MFWRQNPFDHMKIDDLGDIAINTYNVKKSVGIIENRIASVAGEGAIPLCLGGDHTVTYGTLRGLKEKHGSVTLIHLDAHTDTNDDSFGEKITHGTPIRRAFEDGLISRAFQIGLRGTGYFDSDWDWSTDQGFEVLPAWDILNMSNERFVQRITEMAGSIGSHENVYVSLDIDVCDPAYAPGTGTPETGGLSPFHVLHVIRALKGKRIVGADVVEVSPPYDAPANVTAVLGANFAYELLCVMRKLRG</sequence>
<feature type="binding site" evidence="4">
    <location>
        <position position="54"/>
    </location>
    <ligand>
        <name>Mn(2+)</name>
        <dbReference type="ChEBI" id="CHEBI:29035"/>
        <label>1</label>
    </ligand>
</feature>
<evidence type="ECO:0000256" key="3">
    <source>
        <dbReference type="ARBA" id="ARBA00022801"/>
    </source>
</evidence>
<evidence type="ECO:0000256" key="2">
    <source>
        <dbReference type="ARBA" id="ARBA00022723"/>
    </source>
</evidence>
<feature type="binding site" evidence="4">
    <location>
        <position position="79"/>
    </location>
    <ligand>
        <name>Mn(2+)</name>
        <dbReference type="ChEBI" id="CHEBI:29035"/>
        <label>1</label>
    </ligand>
</feature>
<dbReference type="PRINTS" id="PR00116">
    <property type="entry name" value="ARGINASE"/>
</dbReference>
<dbReference type="PROSITE" id="PS51409">
    <property type="entry name" value="ARGINASE_2"/>
    <property type="match status" value="1"/>
</dbReference>
<dbReference type="PIRSF" id="PIRSF036979">
    <property type="entry name" value="Arginase"/>
    <property type="match status" value="1"/>
</dbReference>
<dbReference type="GO" id="GO:0033389">
    <property type="term" value="P:putrescine biosynthetic process from arginine, via agmatine"/>
    <property type="evidence" value="ECO:0007669"/>
    <property type="project" value="TreeGrafter"/>
</dbReference>
<gene>
    <name evidence="6" type="ORF">Cvel_21158</name>
</gene>
<accession>A0A0G4GBN9</accession>
<keyword evidence="2 4" id="KW-0479">Metal-binding</keyword>
<name>A0A0G4GBN9_9ALVE</name>